<feature type="non-terminal residue" evidence="1">
    <location>
        <position position="1"/>
    </location>
</feature>
<evidence type="ECO:0008006" key="3">
    <source>
        <dbReference type="Google" id="ProtNLM"/>
    </source>
</evidence>
<evidence type="ECO:0000313" key="2">
    <source>
        <dbReference type="Proteomes" id="UP001642464"/>
    </source>
</evidence>
<organism evidence="1 2">
    <name type="scientific">Durusdinium trenchii</name>
    <dbReference type="NCBI Taxonomy" id="1381693"/>
    <lineage>
        <taxon>Eukaryota</taxon>
        <taxon>Sar</taxon>
        <taxon>Alveolata</taxon>
        <taxon>Dinophyceae</taxon>
        <taxon>Suessiales</taxon>
        <taxon>Symbiodiniaceae</taxon>
        <taxon>Durusdinium</taxon>
    </lineage>
</organism>
<dbReference type="Proteomes" id="UP001642464">
    <property type="component" value="Unassembled WGS sequence"/>
</dbReference>
<evidence type="ECO:0000313" key="1">
    <source>
        <dbReference type="EMBL" id="CAK9056600.1"/>
    </source>
</evidence>
<gene>
    <name evidence="1" type="ORF">SCF082_LOCUS30486</name>
</gene>
<proteinExistence type="predicted"/>
<reference evidence="1 2" key="1">
    <citation type="submission" date="2024-02" db="EMBL/GenBank/DDBJ databases">
        <authorList>
            <person name="Chen Y."/>
            <person name="Shah S."/>
            <person name="Dougan E. K."/>
            <person name="Thang M."/>
            <person name="Chan C."/>
        </authorList>
    </citation>
    <scope>NUCLEOTIDE SEQUENCE [LARGE SCALE GENOMIC DNA]</scope>
</reference>
<sequence length="432" mass="47802">EAVKHWPFFLELMKSTDVGEDLIEICALFILDVLLLRGPELPEGAAAQGFAALRGVLGPPRPPAPPLQRRLSERLITLLLYGHWEEEVELDASWLLAWLMIEAFHHPSPESSTKVDMEAARQAALRGRLLCFLGCLGRASVVHAKRLTSALRLLLSTDLWQLGKQIPLSSGPRQGAQVWRALHLPRLVRLVCQQLAASCAASSGGKAQDYAELWLQVWRSLVVLGLEFPEDAQLPELFSATAFALQPLGALPAPLQKAPGWRPLASEVLASCREIAKAAGSEEASWPVIRSLMARLSEEVQDAPERWQAADTLRERKHLRQQLAARQIGVEAPFRPSSSTIHLWQRLSEVRRCQTLPAAVEANVGPYLTMIAAQAHAKRKNGSRGSCLWVLHAERTTDDCQMRPKAEADHATEGQWTRCVPVSQSIPKNPRT</sequence>
<name>A0ABP0N2W4_9DINO</name>
<protein>
    <recommendedName>
        <fullName evidence="3">Telomere-associated protein Rif1 N-terminal domain-containing protein</fullName>
    </recommendedName>
</protein>
<comment type="caution">
    <text evidence="1">The sequence shown here is derived from an EMBL/GenBank/DDBJ whole genome shotgun (WGS) entry which is preliminary data.</text>
</comment>
<keyword evidence="2" id="KW-1185">Reference proteome</keyword>
<dbReference type="EMBL" id="CAXAMM010025191">
    <property type="protein sequence ID" value="CAK9056600.1"/>
    <property type="molecule type" value="Genomic_DNA"/>
</dbReference>
<accession>A0ABP0N2W4</accession>